<keyword evidence="2" id="KW-1185">Reference proteome</keyword>
<protein>
    <submittedName>
        <fullName evidence="1">Uncharacterized protein</fullName>
    </submittedName>
</protein>
<gene>
    <name evidence="1" type="ORF">BWZ43_14355</name>
</gene>
<proteinExistence type="predicted"/>
<dbReference type="AlphaFoldDB" id="A0A8E2ID27"/>
<dbReference type="Proteomes" id="UP000189761">
    <property type="component" value="Unassembled WGS sequence"/>
</dbReference>
<name>A0A8E2ID27_9BACI</name>
<organism evidence="1 2">
    <name type="scientific">Heyndrickxia oleronia</name>
    <dbReference type="NCBI Taxonomy" id="38875"/>
    <lineage>
        <taxon>Bacteria</taxon>
        <taxon>Bacillati</taxon>
        <taxon>Bacillota</taxon>
        <taxon>Bacilli</taxon>
        <taxon>Bacillales</taxon>
        <taxon>Bacillaceae</taxon>
        <taxon>Heyndrickxia</taxon>
    </lineage>
</organism>
<dbReference type="RefSeq" id="WP_078110503.1">
    <property type="nucleotide sequence ID" value="NZ_CP065424.1"/>
</dbReference>
<comment type="caution">
    <text evidence="1">The sequence shown here is derived from an EMBL/GenBank/DDBJ whole genome shotgun (WGS) entry which is preliminary data.</text>
</comment>
<evidence type="ECO:0000313" key="2">
    <source>
        <dbReference type="Proteomes" id="UP000189761"/>
    </source>
</evidence>
<evidence type="ECO:0000313" key="1">
    <source>
        <dbReference type="EMBL" id="OOP67711.1"/>
    </source>
</evidence>
<dbReference type="EMBL" id="MTLA01000170">
    <property type="protein sequence ID" value="OOP67711.1"/>
    <property type="molecule type" value="Genomic_DNA"/>
</dbReference>
<accession>A0A8E2ID27</accession>
<sequence>MSSKEHKYSINDLAKKHYRDEKTIRNYIDQMADVFGFDKESLKTLNEKGNLEYSLNAEQEQLISLLIQGIDNDPYLKRKQKIQKVNEEDVKRYRNELVERIEHLSDEGLIDRIKNFETFQLGQRLKDIHDEKEEIHDAFLFLIEHISLKERIEIEEKLLERDKKITKHLMGKFIKQIAEQAYHSITQELEGNIEEKGWDLIANLPEEQLINKVEELLQEKFKEVALINHNFAGYNSIEKTIGELLKNTTKK</sequence>
<reference evidence="1 2" key="1">
    <citation type="submission" date="2017-01" db="EMBL/GenBank/DDBJ databases">
        <title>Draft genome sequence of Bacillus oleronius.</title>
        <authorList>
            <person name="Allam M."/>
        </authorList>
    </citation>
    <scope>NUCLEOTIDE SEQUENCE [LARGE SCALE GENOMIC DNA]</scope>
    <source>
        <strain evidence="1 2">DSM 9356</strain>
    </source>
</reference>